<dbReference type="Gene3D" id="2.30.30.40">
    <property type="entry name" value="SH3 Domains"/>
    <property type="match status" value="1"/>
</dbReference>
<sequence length="231" mass="26446">MNLYPPGIVIRDFAYDSDHELATGIISSAFDVDEDGDGEYEDDVDYDDEEEDNEDDEAYYESEEAWDKVHNVQIYSDHKENDNEHRPSAHAEGEEKEADDDDDDDELYGTDEINRRAVALFDFIPENDNEVALIEGQLIWISYRHGQGWLVAEDPTTGKNGLVPEEYVEVYRDYDEEIVFEQLPPPPEQNHLYYDDDNAETEQQAQSTTELRVSEHITVSDILEGVAGVAL</sequence>
<comment type="caution">
    <text evidence="5">The sequence shown here is derived from an EMBL/GenBank/DDBJ whole genome shotgun (WGS) entry which is preliminary data.</text>
</comment>
<dbReference type="Proteomes" id="UP000790833">
    <property type="component" value="Unassembled WGS sequence"/>
</dbReference>
<dbReference type="Pfam" id="PF00018">
    <property type="entry name" value="SH3_1"/>
    <property type="match status" value="1"/>
</dbReference>
<dbReference type="OrthoDB" id="19092at2759"/>
<dbReference type="AlphaFoldDB" id="A0A9P7V7A2"/>
<feature type="compositionally biased region" description="Basic and acidic residues" evidence="3">
    <location>
        <begin position="65"/>
        <end position="93"/>
    </location>
</feature>
<gene>
    <name evidence="5" type="primary">NBP2</name>
    <name evidence="5" type="ORF">KQ657_001464</name>
</gene>
<proteinExistence type="predicted"/>
<evidence type="ECO:0000256" key="3">
    <source>
        <dbReference type="SAM" id="MobiDB-lite"/>
    </source>
</evidence>
<dbReference type="EMBL" id="JAHMUF010000016">
    <property type="protein sequence ID" value="KAG7192683.1"/>
    <property type="molecule type" value="Genomic_DNA"/>
</dbReference>
<evidence type="ECO:0000256" key="2">
    <source>
        <dbReference type="PROSITE-ProRule" id="PRU00192"/>
    </source>
</evidence>
<feature type="compositionally biased region" description="Acidic residues" evidence="3">
    <location>
        <begin position="32"/>
        <end position="64"/>
    </location>
</feature>
<evidence type="ECO:0000259" key="4">
    <source>
        <dbReference type="PROSITE" id="PS50002"/>
    </source>
</evidence>
<dbReference type="RefSeq" id="XP_043048233.1">
    <property type="nucleotide sequence ID" value="XM_043192261.1"/>
</dbReference>
<dbReference type="FunFam" id="2.30.30.40:FF:000283">
    <property type="entry name" value="NAP1-binding protein 2"/>
    <property type="match status" value="1"/>
</dbReference>
<dbReference type="InterPro" id="IPR001452">
    <property type="entry name" value="SH3_domain"/>
</dbReference>
<dbReference type="PROSITE" id="PS50002">
    <property type="entry name" value="SH3"/>
    <property type="match status" value="1"/>
</dbReference>
<dbReference type="SMART" id="SM00326">
    <property type="entry name" value="SH3"/>
    <property type="match status" value="1"/>
</dbReference>
<keyword evidence="6" id="KW-1185">Reference proteome</keyword>
<keyword evidence="1 2" id="KW-0728">SH3 domain</keyword>
<feature type="compositionally biased region" description="Acidic residues" evidence="3">
    <location>
        <begin position="94"/>
        <end position="108"/>
    </location>
</feature>
<organism evidence="5 6">
    <name type="scientific">Scheffersomyces spartinae</name>
    <dbReference type="NCBI Taxonomy" id="45513"/>
    <lineage>
        <taxon>Eukaryota</taxon>
        <taxon>Fungi</taxon>
        <taxon>Dikarya</taxon>
        <taxon>Ascomycota</taxon>
        <taxon>Saccharomycotina</taxon>
        <taxon>Pichiomycetes</taxon>
        <taxon>Debaryomycetaceae</taxon>
        <taxon>Scheffersomyces</taxon>
    </lineage>
</organism>
<name>A0A9P7V7A2_9ASCO</name>
<reference evidence="5" key="1">
    <citation type="submission" date="2021-03" db="EMBL/GenBank/DDBJ databases">
        <authorList>
            <person name="Palmer J.M."/>
        </authorList>
    </citation>
    <scope>NUCLEOTIDE SEQUENCE</scope>
    <source>
        <strain evidence="5">ARV_011</strain>
    </source>
</reference>
<evidence type="ECO:0000256" key="1">
    <source>
        <dbReference type="ARBA" id="ARBA00022443"/>
    </source>
</evidence>
<evidence type="ECO:0000313" key="6">
    <source>
        <dbReference type="Proteomes" id="UP000790833"/>
    </source>
</evidence>
<feature type="domain" description="SH3" evidence="4">
    <location>
        <begin position="112"/>
        <end position="173"/>
    </location>
</feature>
<dbReference type="SUPFAM" id="SSF50044">
    <property type="entry name" value="SH3-domain"/>
    <property type="match status" value="1"/>
</dbReference>
<protein>
    <submittedName>
        <fullName evidence="5">HOG (High osmolarity glycerol) pathway protein</fullName>
    </submittedName>
</protein>
<dbReference type="InterPro" id="IPR036028">
    <property type="entry name" value="SH3-like_dom_sf"/>
</dbReference>
<feature type="region of interest" description="Disordered" evidence="3">
    <location>
        <begin position="32"/>
        <end position="108"/>
    </location>
</feature>
<evidence type="ECO:0000313" key="5">
    <source>
        <dbReference type="EMBL" id="KAG7192683.1"/>
    </source>
</evidence>
<dbReference type="GeneID" id="66114838"/>
<accession>A0A9P7V7A2</accession>